<dbReference type="GO" id="GO:0055085">
    <property type="term" value="P:transmembrane transport"/>
    <property type="evidence" value="ECO:0007669"/>
    <property type="project" value="InterPro"/>
</dbReference>
<dbReference type="PANTHER" id="PTHR36838:SF1">
    <property type="entry name" value="SLR1864 PROTEIN"/>
    <property type="match status" value="1"/>
</dbReference>
<feature type="transmembrane region" description="Helical" evidence="8">
    <location>
        <begin position="261"/>
        <end position="280"/>
    </location>
</feature>
<sequence>MTTILLNALAPIFAVMALGYLAGWMRDIDNRHVGELTALVMDFALPASLFAATAATPRAVLLDQLPLVGVFAGSMLLLYTVSFAMQRTLYGLGAAAASVQALTVAQPNYAAAGLPLSAAVFGPAGTLYVALALATASIVLSPLTLAVLEAGSARGPRAAGPAGVIRAISRSLCKPVVLAPLAGIAISLLGIELPDAAERSFALIGQTAGGVALFLTGLILSAQRTALGTNVWSGALLKNVAHPVLAMVLLAALPLDAEARRAAILLCALPSGFFGALFSLRYGVDSGLAGSTLIVSSLASAITLPIALILT</sequence>
<proteinExistence type="inferred from homology"/>
<dbReference type="GO" id="GO:0005886">
    <property type="term" value="C:plasma membrane"/>
    <property type="evidence" value="ECO:0007669"/>
    <property type="project" value="UniProtKB-SubCell"/>
</dbReference>
<evidence type="ECO:0000256" key="2">
    <source>
        <dbReference type="ARBA" id="ARBA00010145"/>
    </source>
</evidence>
<keyword evidence="4" id="KW-1003">Cell membrane</keyword>
<dbReference type="EMBL" id="BMKW01000002">
    <property type="protein sequence ID" value="GGJ04893.1"/>
    <property type="molecule type" value="Genomic_DNA"/>
</dbReference>
<evidence type="ECO:0000256" key="5">
    <source>
        <dbReference type="ARBA" id="ARBA00022692"/>
    </source>
</evidence>
<evidence type="ECO:0000256" key="7">
    <source>
        <dbReference type="ARBA" id="ARBA00023136"/>
    </source>
</evidence>
<evidence type="ECO:0000313" key="9">
    <source>
        <dbReference type="EMBL" id="GGJ04893.1"/>
    </source>
</evidence>
<keyword evidence="10" id="KW-1185">Reference proteome</keyword>
<accession>A0A917NKL9</accession>
<feature type="transmembrane region" description="Helical" evidence="8">
    <location>
        <begin position="172"/>
        <end position="191"/>
    </location>
</feature>
<evidence type="ECO:0000256" key="4">
    <source>
        <dbReference type="ARBA" id="ARBA00022475"/>
    </source>
</evidence>
<dbReference type="InterPro" id="IPR038770">
    <property type="entry name" value="Na+/solute_symporter_sf"/>
</dbReference>
<dbReference type="Gene3D" id="1.20.1530.20">
    <property type="match status" value="1"/>
</dbReference>
<gene>
    <name evidence="9" type="primary">mdcF</name>
    <name evidence="9" type="ORF">GCM10011320_09760</name>
</gene>
<keyword evidence="3" id="KW-0813">Transport</keyword>
<evidence type="ECO:0000313" key="10">
    <source>
        <dbReference type="Proteomes" id="UP000661507"/>
    </source>
</evidence>
<reference evidence="9" key="2">
    <citation type="submission" date="2020-09" db="EMBL/GenBank/DDBJ databases">
        <authorList>
            <person name="Sun Q."/>
            <person name="Zhou Y."/>
        </authorList>
    </citation>
    <scope>NUCLEOTIDE SEQUENCE</scope>
    <source>
        <strain evidence="9">CGMCC 1.3617</strain>
    </source>
</reference>
<name>A0A917NKL9_9PROT</name>
<feature type="transmembrane region" description="Helical" evidence="8">
    <location>
        <begin position="203"/>
        <end position="223"/>
    </location>
</feature>
<feature type="transmembrane region" description="Helical" evidence="8">
    <location>
        <begin position="88"/>
        <end position="107"/>
    </location>
</feature>
<organism evidence="9 10">
    <name type="scientific">Neoroseomonas lacus</name>
    <dbReference type="NCBI Taxonomy" id="287609"/>
    <lineage>
        <taxon>Bacteria</taxon>
        <taxon>Pseudomonadati</taxon>
        <taxon>Pseudomonadota</taxon>
        <taxon>Alphaproteobacteria</taxon>
        <taxon>Acetobacterales</taxon>
        <taxon>Acetobacteraceae</taxon>
        <taxon>Neoroseomonas</taxon>
    </lineage>
</organism>
<evidence type="ECO:0000256" key="1">
    <source>
        <dbReference type="ARBA" id="ARBA00004651"/>
    </source>
</evidence>
<dbReference type="RefSeq" id="WP_188965799.1">
    <property type="nucleotide sequence ID" value="NZ_BMKW01000002.1"/>
</dbReference>
<reference evidence="9" key="1">
    <citation type="journal article" date="2014" name="Int. J. Syst. Evol. Microbiol.">
        <title>Complete genome sequence of Corynebacterium casei LMG S-19264T (=DSM 44701T), isolated from a smear-ripened cheese.</title>
        <authorList>
            <consortium name="US DOE Joint Genome Institute (JGI-PGF)"/>
            <person name="Walter F."/>
            <person name="Albersmeier A."/>
            <person name="Kalinowski J."/>
            <person name="Ruckert C."/>
        </authorList>
    </citation>
    <scope>NUCLEOTIDE SEQUENCE</scope>
    <source>
        <strain evidence="9">CGMCC 1.3617</strain>
    </source>
</reference>
<comment type="caution">
    <text evidence="9">The sequence shown here is derived from an EMBL/GenBank/DDBJ whole genome shotgun (WGS) entry which is preliminary data.</text>
</comment>
<dbReference type="PANTHER" id="PTHR36838">
    <property type="entry name" value="AUXIN EFFLUX CARRIER FAMILY PROTEIN"/>
    <property type="match status" value="1"/>
</dbReference>
<keyword evidence="6 8" id="KW-1133">Transmembrane helix</keyword>
<keyword evidence="7 8" id="KW-0472">Membrane</keyword>
<feature type="transmembrane region" description="Helical" evidence="8">
    <location>
        <begin position="127"/>
        <end position="151"/>
    </location>
</feature>
<dbReference type="Pfam" id="PF03547">
    <property type="entry name" value="Mem_trans"/>
    <property type="match status" value="1"/>
</dbReference>
<comment type="similarity">
    <text evidence="2">Belongs to the auxin efflux carrier (TC 2.A.69) family.</text>
</comment>
<feature type="transmembrane region" description="Helical" evidence="8">
    <location>
        <begin position="61"/>
        <end position="81"/>
    </location>
</feature>
<evidence type="ECO:0000256" key="6">
    <source>
        <dbReference type="ARBA" id="ARBA00022989"/>
    </source>
</evidence>
<keyword evidence="5 8" id="KW-0812">Transmembrane</keyword>
<feature type="transmembrane region" description="Helical" evidence="8">
    <location>
        <begin position="36"/>
        <end position="55"/>
    </location>
</feature>
<dbReference type="InterPro" id="IPR004776">
    <property type="entry name" value="Mem_transp_PIN-like"/>
</dbReference>
<feature type="transmembrane region" description="Helical" evidence="8">
    <location>
        <begin position="287"/>
        <end position="310"/>
    </location>
</feature>
<feature type="transmembrane region" description="Helical" evidence="8">
    <location>
        <begin position="6"/>
        <end position="24"/>
    </location>
</feature>
<evidence type="ECO:0000256" key="3">
    <source>
        <dbReference type="ARBA" id="ARBA00022448"/>
    </source>
</evidence>
<dbReference type="Proteomes" id="UP000661507">
    <property type="component" value="Unassembled WGS sequence"/>
</dbReference>
<dbReference type="AlphaFoldDB" id="A0A917NKL9"/>
<evidence type="ECO:0000256" key="8">
    <source>
        <dbReference type="SAM" id="Phobius"/>
    </source>
</evidence>
<protein>
    <submittedName>
        <fullName evidence="9">Malonate decarboxylase</fullName>
    </submittedName>
</protein>
<comment type="subcellular location">
    <subcellularLocation>
        <location evidence="1">Cell membrane</location>
        <topology evidence="1">Multi-pass membrane protein</topology>
    </subcellularLocation>
</comment>